<keyword evidence="3" id="KW-0254">Endocytosis</keyword>
<keyword evidence="7 10" id="KW-1015">Disulfide bond</keyword>
<dbReference type="InterPro" id="IPR011042">
    <property type="entry name" value="6-blade_b-propeller_TolB-like"/>
</dbReference>
<dbReference type="SMART" id="SM00181">
    <property type="entry name" value="EGF"/>
    <property type="match status" value="2"/>
</dbReference>
<evidence type="ECO:0000256" key="1">
    <source>
        <dbReference type="ARBA" id="ARBA00004167"/>
    </source>
</evidence>
<keyword evidence="5" id="KW-0677">Repeat</keyword>
<dbReference type="SUPFAM" id="SSF63825">
    <property type="entry name" value="YWTD domain"/>
    <property type="match status" value="1"/>
</dbReference>
<dbReference type="SMART" id="SM00135">
    <property type="entry name" value="LY"/>
    <property type="match status" value="5"/>
</dbReference>
<dbReference type="STRING" id="7739.C3ZD73"/>
<proteinExistence type="predicted"/>
<feature type="repeat" description="LDL-receptor class B" evidence="11">
    <location>
        <begin position="304"/>
        <end position="346"/>
    </location>
</feature>
<evidence type="ECO:0000256" key="6">
    <source>
        <dbReference type="ARBA" id="ARBA00023136"/>
    </source>
</evidence>
<dbReference type="PROSITE" id="PS50068">
    <property type="entry name" value="LDLRA_2"/>
    <property type="match status" value="1"/>
</dbReference>
<evidence type="ECO:0000256" key="4">
    <source>
        <dbReference type="ARBA" id="ARBA00022729"/>
    </source>
</evidence>
<dbReference type="PROSITE" id="PS01209">
    <property type="entry name" value="LDLRA_1"/>
    <property type="match status" value="1"/>
</dbReference>
<dbReference type="SUPFAM" id="SSF63712">
    <property type="entry name" value="Nicotinic receptor ligand binding domain-like"/>
    <property type="match status" value="1"/>
</dbReference>
<dbReference type="InterPro" id="IPR036055">
    <property type="entry name" value="LDL_receptor-like_sf"/>
</dbReference>
<dbReference type="SMART" id="SM00192">
    <property type="entry name" value="LDLa"/>
    <property type="match status" value="1"/>
</dbReference>
<organism>
    <name type="scientific">Branchiostoma floridae</name>
    <name type="common">Florida lancelet</name>
    <name type="synonym">Amphioxus</name>
    <dbReference type="NCBI Taxonomy" id="7739"/>
    <lineage>
        <taxon>Eukaryota</taxon>
        <taxon>Metazoa</taxon>
        <taxon>Chordata</taxon>
        <taxon>Cephalochordata</taxon>
        <taxon>Leptocardii</taxon>
        <taxon>Amphioxiformes</taxon>
        <taxon>Branchiostomatidae</taxon>
        <taxon>Branchiostoma</taxon>
    </lineage>
</organism>
<feature type="non-terminal residue" evidence="13">
    <location>
        <position position="1"/>
    </location>
</feature>
<dbReference type="GO" id="GO:0006897">
    <property type="term" value="P:endocytosis"/>
    <property type="evidence" value="ECO:0007669"/>
    <property type="project" value="UniProtKB-KW"/>
</dbReference>
<evidence type="ECO:0000256" key="5">
    <source>
        <dbReference type="ARBA" id="ARBA00022737"/>
    </source>
</evidence>
<gene>
    <name evidence="13" type="ORF">BRAFLDRAFT_70803</name>
</gene>
<dbReference type="SUPFAM" id="SSF57196">
    <property type="entry name" value="EGF/Laminin"/>
    <property type="match status" value="1"/>
</dbReference>
<keyword evidence="9" id="KW-0325">Glycoprotein</keyword>
<dbReference type="EMBL" id="GG666612">
    <property type="protein sequence ID" value="EEN49428.1"/>
    <property type="molecule type" value="Genomic_DNA"/>
</dbReference>
<dbReference type="InterPro" id="IPR000742">
    <property type="entry name" value="EGF"/>
</dbReference>
<dbReference type="SUPFAM" id="SSF57424">
    <property type="entry name" value="LDL receptor-like module"/>
    <property type="match status" value="1"/>
</dbReference>
<keyword evidence="4" id="KW-0732">Signal</keyword>
<feature type="repeat" description="LDL-receptor class B" evidence="11">
    <location>
        <begin position="259"/>
        <end position="303"/>
    </location>
</feature>
<evidence type="ECO:0000256" key="9">
    <source>
        <dbReference type="ARBA" id="ARBA00023180"/>
    </source>
</evidence>
<evidence type="ECO:0000256" key="3">
    <source>
        <dbReference type="ARBA" id="ARBA00022583"/>
    </source>
</evidence>
<sequence length="593" mass="66509">DDRRQVISGTRMIFTLTLYQDDVYWTDPAAPGIERANKVTGENRTFIHHYPKDKEGSIKDTLVFHSSRQPGSSNQCAVNNGGCPHLCLATAMSAPTPTSAEAPLDLPVKCDCPSHWTLDSDNRTCHPPQSFLLFSQKKHISRIVIDEQQSPYIVLPIHQLRNVKAINYDRVGEHIYWIDGRIKQLKRAAVNGTDVIRVVSNREFNPFDFAIDEYSRHIYWTCSQTNTVNVTRIGDPITPLGAVISGDQPRAIVVDATRGYIFWTNVGNSPSIERASLDGTERQTLFNSDDIKQPGSLAIDIKHGRLYWADDELNRIESSGLDGTNRRVLVEEMSVQLSGLAIYADHLYWTDNIQGIIKRIDKLTGSGRTDIETGLSQMSDIAGVESIEVSEMNQHPCTGDNGGCSHICIAMGDRSRRCSCPLHLVLQPDEMKCGDVCREDQFRCESGQCVDGEKFCNGVADCKDRSDEKECHDMFVYLFSRVKADEMPLPLTTEASIFSDGTVRYVVPWTFTVPCRDRSDSWGCQVVFQSWNKPADEIALSPTQPFLDADEYNGHVQWNVQSVSADSLITNVPDEANKSRLMFTLVVVKAWRM</sequence>
<keyword evidence="8" id="KW-0675">Receptor</keyword>
<evidence type="ECO:0000313" key="13">
    <source>
        <dbReference type="EMBL" id="EEN49428.1"/>
    </source>
</evidence>
<feature type="repeat" description="LDL-receptor class B" evidence="11">
    <location>
        <begin position="173"/>
        <end position="215"/>
    </location>
</feature>
<feature type="disulfide bond" evidence="10">
    <location>
        <begin position="456"/>
        <end position="471"/>
    </location>
</feature>
<evidence type="ECO:0000256" key="10">
    <source>
        <dbReference type="PROSITE-ProRule" id="PRU00124"/>
    </source>
</evidence>
<dbReference type="PROSITE" id="PS51120">
    <property type="entry name" value="LDLRB"/>
    <property type="match status" value="3"/>
</dbReference>
<name>C3ZD73_BRAFL</name>
<dbReference type="Gene3D" id="2.70.170.10">
    <property type="entry name" value="Neurotransmitter-gated ion-channel ligand-binding domain"/>
    <property type="match status" value="1"/>
</dbReference>
<evidence type="ECO:0000259" key="12">
    <source>
        <dbReference type="SMART" id="SM00181"/>
    </source>
</evidence>
<protein>
    <recommendedName>
        <fullName evidence="12">EGF-like domain-containing protein</fullName>
    </recommendedName>
</protein>
<dbReference type="Gene3D" id="4.10.400.10">
    <property type="entry name" value="Low-density Lipoprotein Receptor"/>
    <property type="match status" value="1"/>
</dbReference>
<evidence type="ECO:0000256" key="7">
    <source>
        <dbReference type="ARBA" id="ARBA00023157"/>
    </source>
</evidence>
<dbReference type="InterPro" id="IPR036734">
    <property type="entry name" value="Neur_chan_lig-bd_sf"/>
</dbReference>
<keyword evidence="2" id="KW-0245">EGF-like domain</keyword>
<dbReference type="eggNOG" id="KOG1215">
    <property type="taxonomic scope" value="Eukaryota"/>
</dbReference>
<dbReference type="InParanoid" id="C3ZD73"/>
<dbReference type="Gene3D" id="2.120.10.30">
    <property type="entry name" value="TolB, C-terminal domain"/>
    <property type="match status" value="2"/>
</dbReference>
<evidence type="ECO:0000256" key="11">
    <source>
        <dbReference type="PROSITE-ProRule" id="PRU00461"/>
    </source>
</evidence>
<dbReference type="GO" id="GO:0005230">
    <property type="term" value="F:extracellular ligand-gated monoatomic ion channel activity"/>
    <property type="evidence" value="ECO:0007669"/>
    <property type="project" value="InterPro"/>
</dbReference>
<evidence type="ECO:0000256" key="8">
    <source>
        <dbReference type="ARBA" id="ARBA00023170"/>
    </source>
</evidence>
<feature type="domain" description="EGF-like" evidence="12">
    <location>
        <begin position="396"/>
        <end position="434"/>
    </location>
</feature>
<feature type="domain" description="EGF-like" evidence="12">
    <location>
        <begin position="75"/>
        <end position="126"/>
    </location>
</feature>
<evidence type="ECO:0000256" key="2">
    <source>
        <dbReference type="ARBA" id="ARBA00022536"/>
    </source>
</evidence>
<comment type="subcellular location">
    <subcellularLocation>
        <location evidence="1">Membrane</location>
        <topology evidence="1">Single-pass membrane protein</topology>
    </subcellularLocation>
</comment>
<dbReference type="InterPro" id="IPR023415">
    <property type="entry name" value="LDLR_class-A_CS"/>
</dbReference>
<dbReference type="InterPro" id="IPR000033">
    <property type="entry name" value="LDLR_classB_rpt"/>
</dbReference>
<dbReference type="InterPro" id="IPR002172">
    <property type="entry name" value="LDrepeatLR_classA_rpt"/>
</dbReference>
<reference evidence="13" key="1">
    <citation type="journal article" date="2008" name="Nature">
        <title>The amphioxus genome and the evolution of the chordate karyotype.</title>
        <authorList>
            <consortium name="US DOE Joint Genome Institute (JGI-PGF)"/>
            <person name="Putnam N.H."/>
            <person name="Butts T."/>
            <person name="Ferrier D.E.K."/>
            <person name="Furlong R.F."/>
            <person name="Hellsten U."/>
            <person name="Kawashima T."/>
            <person name="Robinson-Rechavi M."/>
            <person name="Shoguchi E."/>
            <person name="Terry A."/>
            <person name="Yu J.-K."/>
            <person name="Benito-Gutierrez E.L."/>
            <person name="Dubchak I."/>
            <person name="Garcia-Fernandez J."/>
            <person name="Gibson-Brown J.J."/>
            <person name="Grigoriev I.V."/>
            <person name="Horton A.C."/>
            <person name="de Jong P.J."/>
            <person name="Jurka J."/>
            <person name="Kapitonov V.V."/>
            <person name="Kohara Y."/>
            <person name="Kuroki Y."/>
            <person name="Lindquist E."/>
            <person name="Lucas S."/>
            <person name="Osoegawa K."/>
            <person name="Pennacchio L.A."/>
            <person name="Salamov A.A."/>
            <person name="Satou Y."/>
            <person name="Sauka-Spengler T."/>
            <person name="Schmutz J."/>
            <person name="Shin-I T."/>
            <person name="Toyoda A."/>
            <person name="Bronner-Fraser M."/>
            <person name="Fujiyama A."/>
            <person name="Holland L.Z."/>
            <person name="Holland P.W.H."/>
            <person name="Satoh N."/>
            <person name="Rokhsar D.S."/>
        </authorList>
    </citation>
    <scope>NUCLEOTIDE SEQUENCE [LARGE SCALE GENOMIC DNA]</scope>
    <source>
        <strain evidence="13">S238N-H82</strain>
        <tissue evidence="13">Testes</tissue>
    </source>
</reference>
<dbReference type="Pfam" id="PF00057">
    <property type="entry name" value="Ldl_recept_a"/>
    <property type="match status" value="1"/>
</dbReference>
<dbReference type="Pfam" id="PF14670">
    <property type="entry name" value="FXa_inhibition"/>
    <property type="match status" value="2"/>
</dbReference>
<dbReference type="GO" id="GO:0016020">
    <property type="term" value="C:membrane"/>
    <property type="evidence" value="ECO:0007669"/>
    <property type="project" value="UniProtKB-SubCell"/>
</dbReference>
<accession>C3ZD73</accession>
<keyword evidence="6" id="KW-0472">Membrane</keyword>
<dbReference type="AlphaFoldDB" id="C3ZD73"/>
<dbReference type="InterPro" id="IPR050778">
    <property type="entry name" value="Cueball_EGF_LRP_Nidogen"/>
</dbReference>
<dbReference type="PANTHER" id="PTHR46513">
    <property type="entry name" value="VITELLOGENIN RECEPTOR-LIKE PROTEIN-RELATED-RELATED"/>
    <property type="match status" value="1"/>
</dbReference>
<dbReference type="Pfam" id="PF00058">
    <property type="entry name" value="Ldl_recept_b"/>
    <property type="match status" value="1"/>
</dbReference>
<feature type="disulfide bond" evidence="10">
    <location>
        <begin position="444"/>
        <end position="462"/>
    </location>
</feature>
<feature type="disulfide bond" evidence="10">
    <location>
        <begin position="437"/>
        <end position="449"/>
    </location>
</feature>
<dbReference type="CDD" id="cd00112">
    <property type="entry name" value="LDLa"/>
    <property type="match status" value="1"/>
</dbReference>
<dbReference type="FunFam" id="2.120.10.30:FF:000241">
    <property type="entry name" value="Low-density lipoprotein receptor-related protein 6"/>
    <property type="match status" value="1"/>
</dbReference>